<gene>
    <name evidence="1" type="ORF">HK100_006738</name>
</gene>
<accession>A0AAD5XB66</accession>
<keyword evidence="2" id="KW-1185">Reference proteome</keyword>
<dbReference type="AlphaFoldDB" id="A0AAD5XB66"/>
<comment type="caution">
    <text evidence="1">The sequence shown here is derived from an EMBL/GenBank/DDBJ whole genome shotgun (WGS) entry which is preliminary data.</text>
</comment>
<dbReference type="Proteomes" id="UP001211907">
    <property type="component" value="Unassembled WGS sequence"/>
</dbReference>
<dbReference type="EMBL" id="JADGJH010003136">
    <property type="protein sequence ID" value="KAJ3093244.1"/>
    <property type="molecule type" value="Genomic_DNA"/>
</dbReference>
<reference evidence="1" key="1">
    <citation type="submission" date="2020-05" db="EMBL/GenBank/DDBJ databases">
        <title>Phylogenomic resolution of chytrid fungi.</title>
        <authorList>
            <person name="Stajich J.E."/>
            <person name="Amses K."/>
            <person name="Simmons R."/>
            <person name="Seto K."/>
            <person name="Myers J."/>
            <person name="Bonds A."/>
            <person name="Quandt C.A."/>
            <person name="Barry K."/>
            <person name="Liu P."/>
            <person name="Grigoriev I."/>
            <person name="Longcore J.E."/>
            <person name="James T.Y."/>
        </authorList>
    </citation>
    <scope>NUCLEOTIDE SEQUENCE</scope>
    <source>
        <strain evidence="1">JEL0513</strain>
    </source>
</reference>
<proteinExistence type="predicted"/>
<protein>
    <submittedName>
        <fullName evidence="1">Uncharacterized protein</fullName>
    </submittedName>
</protein>
<name>A0AAD5XB66_9FUNG</name>
<evidence type="ECO:0000313" key="2">
    <source>
        <dbReference type="Proteomes" id="UP001211907"/>
    </source>
</evidence>
<evidence type="ECO:0000313" key="1">
    <source>
        <dbReference type="EMBL" id="KAJ3093244.1"/>
    </source>
</evidence>
<organism evidence="1 2">
    <name type="scientific">Physocladia obscura</name>
    <dbReference type="NCBI Taxonomy" id="109957"/>
    <lineage>
        <taxon>Eukaryota</taxon>
        <taxon>Fungi</taxon>
        <taxon>Fungi incertae sedis</taxon>
        <taxon>Chytridiomycota</taxon>
        <taxon>Chytridiomycota incertae sedis</taxon>
        <taxon>Chytridiomycetes</taxon>
        <taxon>Chytridiales</taxon>
        <taxon>Chytriomycetaceae</taxon>
        <taxon>Physocladia</taxon>
    </lineage>
</organism>
<sequence>MLWKRGFGIEGKSLVYCGEYICKPRVPDLNDYPFIPDQIRVIGLDCDWNLDKDSGNDVKSIEHSDDKLFEEYYSQTPALETNTESEDEDEDIMDVVVPELYEGVALTKLGAKNYVRLFNPITGQIVEPPQKPCKFCGEEMDWKTSGRLIRQKACNYTYATRCAGVSLARREKFESCITATAQECRRADLEWVSKADVTETALEVKTVRSDAGAKQASKNRKFNNIIYSNVSQNINWICVLCNMLMGPDEFTVISEETAKEFIVEMGTHYRSPSVKRNLRPDEIEYIKRKKYKGHYNKDMERVKNQKKGGFTVVGKTATPMELVELAKNSGGVDERMGLAGEWNAKAEIRRLSFNRKKNYEGPRTKPIMKFQHSKDNLIVSLLCLNKAKGNYGENALILWQRGIAEGWVNELSEASVDERNVVIMNNESDSE</sequence>